<dbReference type="Proteomes" id="UP000601435">
    <property type="component" value="Unassembled WGS sequence"/>
</dbReference>
<organism evidence="1 2">
    <name type="scientific">Symbiodinium necroappetens</name>
    <dbReference type="NCBI Taxonomy" id="1628268"/>
    <lineage>
        <taxon>Eukaryota</taxon>
        <taxon>Sar</taxon>
        <taxon>Alveolata</taxon>
        <taxon>Dinophyceae</taxon>
        <taxon>Suessiales</taxon>
        <taxon>Symbiodiniaceae</taxon>
        <taxon>Symbiodinium</taxon>
    </lineage>
</organism>
<name>A0A812ZEG2_9DINO</name>
<dbReference type="AlphaFoldDB" id="A0A812ZEG2"/>
<evidence type="ECO:0000313" key="1">
    <source>
        <dbReference type="EMBL" id="CAE7824553.1"/>
    </source>
</evidence>
<accession>A0A812ZEG2</accession>
<sequence length="593" mass="65425">MHLCARLYADRSLQEDLRMVRAASGPVMHEYHDTLQRQKSQDGTTQFQAGRASGHSWWAKVQKTLQLVHDRSALQGCGITTVSTSAPTLLPEDPDASEQWFLDECKKLEKYWRVLVEIGSARSWSQIQFHVCQPNSLAVVLLNDRSAAQGGLDVIREVRDAVLAAERAAAPDSGTPPADREAISALLQDLAWNRLQTARESWLVCEEGQWRADDPDIQLQAEHLFSGEANTKWSLEDLFSHLATIARSTNLPTEPDLGDLAGKAFRSGSTRDLDKEVRAGLVHMKLQCSKKAGTASNQTAAAATALLRHLSLGTRGFAPIGASWTGVFLTKGSVFCNTETSQTAVSLGFRKYGALMVFFSVEGNSAPRAPLWAFQTSLAEPLWLNCNSAVCHPLSIPNELRGYVLVLEQVEAPQDPIKSALKSGVFLTLQHLKALHAEFRFPLPKKGKGGGKHGSVIKSDYAAALLLHFFGDKMTDSERGRMMDSLMGKGWDRNWQACQHSSSILEAYKALDPVDKPAFVKLAAVAADEEKLKEARAERADVKLGHMSPQHETPQILRKLLPTGASFQCRFNRHPQQMRYQVYIFDIETGSSA</sequence>
<evidence type="ECO:0000313" key="2">
    <source>
        <dbReference type="Proteomes" id="UP000601435"/>
    </source>
</evidence>
<protein>
    <submittedName>
        <fullName evidence="1">Uncharacterized protein</fullName>
    </submittedName>
</protein>
<comment type="caution">
    <text evidence="1">The sequence shown here is derived from an EMBL/GenBank/DDBJ whole genome shotgun (WGS) entry which is preliminary data.</text>
</comment>
<dbReference type="OrthoDB" id="428456at2759"/>
<reference evidence="1" key="1">
    <citation type="submission" date="2021-02" db="EMBL/GenBank/DDBJ databases">
        <authorList>
            <person name="Dougan E. K."/>
            <person name="Rhodes N."/>
            <person name="Thang M."/>
            <person name="Chan C."/>
        </authorList>
    </citation>
    <scope>NUCLEOTIDE SEQUENCE</scope>
</reference>
<gene>
    <name evidence="1" type="ORF">SNEC2469_LOCUS24582</name>
</gene>
<proteinExistence type="predicted"/>
<keyword evidence="2" id="KW-1185">Reference proteome</keyword>
<dbReference type="EMBL" id="CAJNJA010047486">
    <property type="protein sequence ID" value="CAE7824553.1"/>
    <property type="molecule type" value="Genomic_DNA"/>
</dbReference>